<comment type="caution">
    <text evidence="2">The sequence shown here is derived from an EMBL/GenBank/DDBJ whole genome shotgun (WGS) entry which is preliminary data.</text>
</comment>
<evidence type="ECO:0000313" key="3">
    <source>
        <dbReference type="Proteomes" id="UP001183643"/>
    </source>
</evidence>
<reference evidence="2" key="1">
    <citation type="submission" date="2023-07" db="EMBL/GenBank/DDBJ databases">
        <title>Sequencing the genomes of 1000 actinobacteria strains.</title>
        <authorList>
            <person name="Klenk H.-P."/>
        </authorList>
    </citation>
    <scope>NUCLEOTIDE SEQUENCE</scope>
    <source>
        <strain evidence="2">DSM 44707</strain>
    </source>
</reference>
<proteinExistence type="predicted"/>
<name>A0AAE3YQ23_9ACTN</name>
<sequence length="114" mass="11902">MSQPGPVRAKHVERVRTGGAEFFVELADGGGPQTVGADRSLSFDGVRDTVRAVAEQLGEVWEAVRPAEASVEFGLSLTAKSGKLTGLLVAADGAASLKVTLVWKKPGTEPDGRE</sequence>
<evidence type="ECO:0000313" key="2">
    <source>
        <dbReference type="EMBL" id="MDR7277744.1"/>
    </source>
</evidence>
<evidence type="ECO:0000259" key="1">
    <source>
        <dbReference type="Pfam" id="PF19493"/>
    </source>
</evidence>
<gene>
    <name evidence="2" type="ORF">J2S41_004522</name>
</gene>
<dbReference type="AlphaFoldDB" id="A0AAE3YQ23"/>
<organism evidence="2 3">
    <name type="scientific">Catenuloplanes atrovinosus</name>
    <dbReference type="NCBI Taxonomy" id="137266"/>
    <lineage>
        <taxon>Bacteria</taxon>
        <taxon>Bacillati</taxon>
        <taxon>Actinomycetota</taxon>
        <taxon>Actinomycetes</taxon>
        <taxon>Micromonosporales</taxon>
        <taxon>Micromonosporaceae</taxon>
        <taxon>Catenuloplanes</taxon>
    </lineage>
</organism>
<dbReference type="InterPro" id="IPR045794">
    <property type="entry name" value="Trypco1"/>
</dbReference>
<dbReference type="Proteomes" id="UP001183643">
    <property type="component" value="Unassembled WGS sequence"/>
</dbReference>
<accession>A0AAE3YQ23</accession>
<keyword evidence="3" id="KW-1185">Reference proteome</keyword>
<protein>
    <recommendedName>
        <fullName evidence="1">Trypsin-co-occurring domain-containing protein</fullName>
    </recommendedName>
</protein>
<dbReference type="NCBIfam" id="NF041216">
    <property type="entry name" value="CU044_2847_fam"/>
    <property type="match status" value="1"/>
</dbReference>
<dbReference type="EMBL" id="JAVDYB010000001">
    <property type="protein sequence ID" value="MDR7277744.1"/>
    <property type="molecule type" value="Genomic_DNA"/>
</dbReference>
<dbReference type="Pfam" id="PF19493">
    <property type="entry name" value="Trypco1"/>
    <property type="match status" value="1"/>
</dbReference>
<feature type="domain" description="Trypsin-co-occurring" evidence="1">
    <location>
        <begin position="19"/>
        <end position="105"/>
    </location>
</feature>